<dbReference type="InterPro" id="IPR006289">
    <property type="entry name" value="TFSII"/>
</dbReference>
<dbReference type="GO" id="GO:0006368">
    <property type="term" value="P:transcription elongation by RNA polymerase II"/>
    <property type="evidence" value="ECO:0007669"/>
    <property type="project" value="InterPro"/>
</dbReference>
<dbReference type="InterPro" id="IPR003618">
    <property type="entry name" value="TFIIS_cen_dom"/>
</dbReference>
<dbReference type="CDD" id="cd13749">
    <property type="entry name" value="Zn-ribbon_TFIIS"/>
    <property type="match status" value="1"/>
</dbReference>
<dbReference type="SUPFAM" id="SSF46942">
    <property type="entry name" value="Elongation factor TFIIS domain 2"/>
    <property type="match status" value="1"/>
</dbReference>
<keyword evidence="10" id="KW-0238">DNA-binding</keyword>
<dbReference type="SMART" id="SM00440">
    <property type="entry name" value="ZnF_C2C2"/>
    <property type="match status" value="1"/>
</dbReference>
<evidence type="ECO:0000256" key="5">
    <source>
        <dbReference type="ARBA" id="ARBA00022833"/>
    </source>
</evidence>
<dbReference type="PROSITE" id="PS51319">
    <property type="entry name" value="TFIIS_N"/>
    <property type="match status" value="1"/>
</dbReference>
<dbReference type="InterPro" id="IPR017923">
    <property type="entry name" value="TFIIS_N"/>
</dbReference>
<dbReference type="Gene3D" id="1.20.930.10">
    <property type="entry name" value="Conserved domain common to transcription factors TFIIS, elongin A, CRSP70"/>
    <property type="match status" value="1"/>
</dbReference>
<name>A0A9Q1BV51_HOLLE</name>
<evidence type="ECO:0000256" key="10">
    <source>
        <dbReference type="RuleBase" id="RU368078"/>
    </source>
</evidence>
<dbReference type="GO" id="GO:0005634">
    <property type="term" value="C:nucleus"/>
    <property type="evidence" value="ECO:0007669"/>
    <property type="project" value="UniProtKB-SubCell"/>
</dbReference>
<dbReference type="EMBL" id="JAIZAY010000011">
    <property type="protein sequence ID" value="KAJ8033233.1"/>
    <property type="molecule type" value="Genomic_DNA"/>
</dbReference>
<dbReference type="GO" id="GO:0003746">
    <property type="term" value="F:translation elongation factor activity"/>
    <property type="evidence" value="ECO:0007669"/>
    <property type="project" value="UniProtKB-KW"/>
</dbReference>
<feature type="domain" description="TFIIS-type" evidence="12">
    <location>
        <begin position="257"/>
        <end position="297"/>
    </location>
</feature>
<dbReference type="Proteomes" id="UP001152320">
    <property type="component" value="Chromosome 11"/>
</dbReference>
<dbReference type="AlphaFoldDB" id="A0A9Q1BV51"/>
<organism evidence="15 16">
    <name type="scientific">Holothuria leucospilota</name>
    <name type="common">Black long sea cucumber</name>
    <name type="synonym">Mertensiothuria leucospilota</name>
    <dbReference type="NCBI Taxonomy" id="206669"/>
    <lineage>
        <taxon>Eukaryota</taxon>
        <taxon>Metazoa</taxon>
        <taxon>Echinodermata</taxon>
        <taxon>Eleutherozoa</taxon>
        <taxon>Echinozoa</taxon>
        <taxon>Holothuroidea</taxon>
        <taxon>Aspidochirotacea</taxon>
        <taxon>Aspidochirotida</taxon>
        <taxon>Holothuriidae</taxon>
        <taxon>Holothuria</taxon>
    </lineage>
</organism>
<keyword evidence="6 9" id="KW-0539">Nucleus</keyword>
<feature type="region of interest" description="Disordered" evidence="11">
    <location>
        <begin position="81"/>
        <end position="128"/>
    </location>
</feature>
<dbReference type="SMART" id="SM00510">
    <property type="entry name" value="TFS2M"/>
    <property type="match status" value="1"/>
</dbReference>
<reference evidence="15" key="1">
    <citation type="submission" date="2021-10" db="EMBL/GenBank/DDBJ databases">
        <title>Tropical sea cucumber genome reveals ecological adaptation and Cuvierian tubules defense mechanism.</title>
        <authorList>
            <person name="Chen T."/>
        </authorList>
    </citation>
    <scope>NUCLEOTIDE SEQUENCE</scope>
    <source>
        <strain evidence="15">Nanhai2018</strain>
        <tissue evidence="15">Muscle</tissue>
    </source>
</reference>
<protein>
    <recommendedName>
        <fullName evidence="10">Transcription elongation factor</fullName>
    </recommendedName>
</protein>
<dbReference type="Pfam" id="PF01096">
    <property type="entry name" value="Zn_ribbon_TFIIS"/>
    <property type="match status" value="1"/>
</dbReference>
<evidence type="ECO:0000256" key="1">
    <source>
        <dbReference type="ARBA" id="ARBA00004123"/>
    </source>
</evidence>
<gene>
    <name evidence="15" type="ORF">HOLleu_23406</name>
</gene>
<dbReference type="Gene3D" id="1.10.472.30">
    <property type="entry name" value="Transcription elongation factor S-II, central domain"/>
    <property type="match status" value="1"/>
</dbReference>
<dbReference type="InterPro" id="IPR036575">
    <property type="entry name" value="TFIIS_cen_dom_sf"/>
</dbReference>
<dbReference type="InterPro" id="IPR003617">
    <property type="entry name" value="TFIIS/CRSP70_N_sub"/>
</dbReference>
<keyword evidence="15" id="KW-0251">Elongation factor</keyword>
<evidence type="ECO:0000313" key="15">
    <source>
        <dbReference type="EMBL" id="KAJ8033233.1"/>
    </source>
</evidence>
<feature type="domain" description="TFIIS central" evidence="14">
    <location>
        <begin position="131"/>
        <end position="254"/>
    </location>
</feature>
<comment type="caution">
    <text evidence="15">The sequence shown here is derived from an EMBL/GenBank/DDBJ whole genome shotgun (WGS) entry which is preliminary data.</text>
</comment>
<dbReference type="CDD" id="cd00183">
    <property type="entry name" value="TFIIS_I"/>
    <property type="match status" value="1"/>
</dbReference>
<dbReference type="InterPro" id="IPR035441">
    <property type="entry name" value="TFIIS/LEDGF_dom_sf"/>
</dbReference>
<evidence type="ECO:0000256" key="4">
    <source>
        <dbReference type="ARBA" id="ARBA00022771"/>
    </source>
</evidence>
<evidence type="ECO:0000256" key="6">
    <source>
        <dbReference type="ARBA" id="ARBA00023242"/>
    </source>
</evidence>
<keyword evidence="15" id="KW-0648">Protein biosynthesis</keyword>
<dbReference type="SMART" id="SM00509">
    <property type="entry name" value="TFS2N"/>
    <property type="match status" value="1"/>
</dbReference>
<keyword evidence="10" id="KW-0804">Transcription</keyword>
<dbReference type="OrthoDB" id="44867at2759"/>
<evidence type="ECO:0000259" key="12">
    <source>
        <dbReference type="PROSITE" id="PS51133"/>
    </source>
</evidence>
<evidence type="ECO:0000259" key="14">
    <source>
        <dbReference type="PROSITE" id="PS51321"/>
    </source>
</evidence>
<keyword evidence="5 10" id="KW-0862">Zinc</keyword>
<evidence type="ECO:0000256" key="8">
    <source>
        <dbReference type="PROSITE-ProRule" id="PRU00472"/>
    </source>
</evidence>
<dbReference type="GO" id="GO:0003677">
    <property type="term" value="F:DNA binding"/>
    <property type="evidence" value="ECO:0007669"/>
    <property type="project" value="UniProtKB-KW"/>
</dbReference>
<dbReference type="FunFam" id="2.20.25.10:FF:000001">
    <property type="entry name" value="Probable Transcription elongation factor S-II"/>
    <property type="match status" value="1"/>
</dbReference>
<sequence length="299" mass="33845">MSNLEKEVLRVGKQIDKMVAGGEEDHEQALDLLQALKAKRITLDVLQKTRIGMSVNNLRKKTSNDEVITLAKSLIKGWKKLLPSDNKNNGTSTAKEETDGKKGVTQDEDTRKDEGTGRPANTSTVAGEDTVRAKCKTMLANALKTPFDEDAFPDLDKSKFQDPEELAAEIEDCIYTEFVRIDMKYKNRVRSRVSNLQDQRNPLLRLAVLKREIEPERIAKMGAEEMASQEMKELRNNFTKEAINEHQMAMTGGTKSSLMKCFKCGKKNCTYNQVQTRSADEPMTTFVFCNECGNRWKFC</sequence>
<feature type="compositionally biased region" description="Basic and acidic residues" evidence="11">
    <location>
        <begin position="94"/>
        <end position="116"/>
    </location>
</feature>
<feature type="domain" description="TFIIS N-terminal" evidence="13">
    <location>
        <begin position="6"/>
        <end position="85"/>
    </location>
</feature>
<accession>A0A9Q1BV51</accession>
<proteinExistence type="inferred from homology"/>
<dbReference type="PANTHER" id="PTHR11477:SF0">
    <property type="entry name" value="IP08861P-RELATED"/>
    <property type="match status" value="1"/>
</dbReference>
<evidence type="ECO:0000256" key="9">
    <source>
        <dbReference type="PROSITE-ProRule" id="PRU00649"/>
    </source>
</evidence>
<dbReference type="PROSITE" id="PS51133">
    <property type="entry name" value="ZF_TFIIS_2"/>
    <property type="match status" value="1"/>
</dbReference>
<dbReference type="InterPro" id="IPR035100">
    <property type="entry name" value="TF_IIS-typ"/>
</dbReference>
<dbReference type="SUPFAM" id="SSF47676">
    <property type="entry name" value="Conserved domain common to transcription factors TFIIS, elongin A, CRSP70"/>
    <property type="match status" value="1"/>
</dbReference>
<dbReference type="PROSITE" id="PS00466">
    <property type="entry name" value="ZF_TFIIS_1"/>
    <property type="match status" value="1"/>
</dbReference>
<dbReference type="NCBIfam" id="TIGR01385">
    <property type="entry name" value="TFSII"/>
    <property type="match status" value="1"/>
</dbReference>
<evidence type="ECO:0000256" key="11">
    <source>
        <dbReference type="SAM" id="MobiDB-lite"/>
    </source>
</evidence>
<evidence type="ECO:0000313" key="16">
    <source>
        <dbReference type="Proteomes" id="UP001152320"/>
    </source>
</evidence>
<comment type="function">
    <text evidence="7">Necessary for efficient RNA polymerase II transcription elongation past template-encoded arresting sites. The arresting sites in DNA have the property of trapping a certain fraction of elongating RNA polymerases that pass through, resulting in locked ternary complexes. Cleavage of the nascent transcript by S-II allows the resumption of elongation from the new 3'-terminus.</text>
</comment>
<dbReference type="PROSITE" id="PS51321">
    <property type="entry name" value="TFIIS_CENTRAL"/>
    <property type="match status" value="1"/>
</dbReference>
<dbReference type="Pfam" id="PF07500">
    <property type="entry name" value="TFIIS_M"/>
    <property type="match status" value="1"/>
</dbReference>
<keyword evidence="10" id="KW-0805">Transcription regulation</keyword>
<evidence type="ECO:0000259" key="13">
    <source>
        <dbReference type="PROSITE" id="PS51319"/>
    </source>
</evidence>
<dbReference type="PIRSF" id="PIRSF006704">
    <property type="entry name" value="TF_IIS"/>
    <property type="match status" value="1"/>
</dbReference>
<evidence type="ECO:0000256" key="7">
    <source>
        <dbReference type="ARBA" id="ARBA00025408"/>
    </source>
</evidence>
<keyword evidence="4 8" id="KW-0863">Zinc-finger</keyword>
<dbReference type="Pfam" id="PF08711">
    <property type="entry name" value="Med26"/>
    <property type="match status" value="1"/>
</dbReference>
<comment type="subcellular location">
    <subcellularLocation>
        <location evidence="1 9 10">Nucleus</location>
    </subcellularLocation>
</comment>
<evidence type="ECO:0000256" key="2">
    <source>
        <dbReference type="ARBA" id="ARBA00009647"/>
    </source>
</evidence>
<dbReference type="PANTHER" id="PTHR11477">
    <property type="entry name" value="TRANSCRIPTION FACTOR S-II ZINC FINGER DOMAIN-CONTAINING PROTEIN"/>
    <property type="match status" value="1"/>
</dbReference>
<keyword evidence="3 10" id="KW-0479">Metal-binding</keyword>
<dbReference type="InterPro" id="IPR001222">
    <property type="entry name" value="Znf_TFIIS"/>
</dbReference>
<evidence type="ECO:0000256" key="3">
    <source>
        <dbReference type="ARBA" id="ARBA00022723"/>
    </source>
</evidence>
<keyword evidence="16" id="KW-1185">Reference proteome</keyword>
<dbReference type="Gene3D" id="2.20.25.10">
    <property type="match status" value="1"/>
</dbReference>
<comment type="similarity">
    <text evidence="2 10">Belongs to the TFS-II family.</text>
</comment>
<dbReference type="SUPFAM" id="SSF57783">
    <property type="entry name" value="Zinc beta-ribbon"/>
    <property type="match status" value="1"/>
</dbReference>
<dbReference type="GO" id="GO:0008270">
    <property type="term" value="F:zinc ion binding"/>
    <property type="evidence" value="ECO:0007669"/>
    <property type="project" value="UniProtKB-UniRule"/>
</dbReference>